<feature type="domain" description="Serine/threonine-protein phosphatase 4 regulatory subunit 3-like central" evidence="1">
    <location>
        <begin position="1"/>
        <end position="67"/>
    </location>
</feature>
<evidence type="ECO:0000313" key="3">
    <source>
        <dbReference type="EMBL" id="VTJ88802.1"/>
    </source>
</evidence>
<keyword evidence="4" id="KW-1185">Reference proteome</keyword>
<evidence type="ECO:0000313" key="2">
    <source>
        <dbReference type="EMBL" id="KAF7484525.1"/>
    </source>
</evidence>
<dbReference type="Proteomes" id="UP000662637">
    <property type="component" value="Unassembled WGS sequence"/>
</dbReference>
<gene>
    <name evidence="2" type="ORF">GHT09_004178</name>
    <name evidence="3" type="ORF">MONAX_5E045779</name>
</gene>
<protein>
    <recommendedName>
        <fullName evidence="1">Serine/threonine-protein phosphatase 4 regulatory subunit 3-like central domain-containing protein</fullName>
    </recommendedName>
</protein>
<evidence type="ECO:0000313" key="4">
    <source>
        <dbReference type="Proteomes" id="UP000335636"/>
    </source>
</evidence>
<dbReference type="InterPro" id="IPR006887">
    <property type="entry name" value="P4R3-like_central_dom"/>
</dbReference>
<organism evidence="3 4">
    <name type="scientific">Marmota monax</name>
    <name type="common">Woodchuck</name>
    <dbReference type="NCBI Taxonomy" id="9995"/>
    <lineage>
        <taxon>Eukaryota</taxon>
        <taxon>Metazoa</taxon>
        <taxon>Chordata</taxon>
        <taxon>Craniata</taxon>
        <taxon>Vertebrata</taxon>
        <taxon>Euteleostomi</taxon>
        <taxon>Mammalia</taxon>
        <taxon>Eutheria</taxon>
        <taxon>Euarchontoglires</taxon>
        <taxon>Glires</taxon>
        <taxon>Rodentia</taxon>
        <taxon>Sciuromorpha</taxon>
        <taxon>Sciuridae</taxon>
        <taxon>Xerinae</taxon>
        <taxon>Marmotini</taxon>
        <taxon>Marmota</taxon>
    </lineage>
</organism>
<dbReference type="Proteomes" id="UP000335636">
    <property type="component" value="Unassembled WGS sequence"/>
</dbReference>
<evidence type="ECO:0000259" key="1">
    <source>
        <dbReference type="Pfam" id="PF04802"/>
    </source>
</evidence>
<reference evidence="3 4" key="1">
    <citation type="submission" date="2019-04" db="EMBL/GenBank/DDBJ databases">
        <authorList>
            <person name="Alioto T."/>
            <person name="Alioto T."/>
        </authorList>
    </citation>
    <scope>NUCLEOTIDE SEQUENCE [LARGE SCALE GENOMIC DNA]</scope>
</reference>
<dbReference type="EMBL" id="CABDUW010003174">
    <property type="protein sequence ID" value="VTJ88802.1"/>
    <property type="molecule type" value="Genomic_DNA"/>
</dbReference>
<proteinExistence type="predicted"/>
<name>A0A5E4D6L1_MARMO</name>
<dbReference type="EMBL" id="WJEC01000260">
    <property type="protein sequence ID" value="KAF7484525.1"/>
    <property type="molecule type" value="Genomic_DNA"/>
</dbReference>
<reference evidence="2" key="2">
    <citation type="submission" date="2020-08" db="EMBL/GenBank/DDBJ databases">
        <authorList>
            <person name="Shumante A."/>
            <person name="Zimin A.V."/>
            <person name="Puiu D."/>
            <person name="Salzberg S.L."/>
        </authorList>
    </citation>
    <scope>NUCLEOTIDE SEQUENCE</scope>
    <source>
        <strain evidence="2">WC2-LM</strain>
        <tissue evidence="2">Liver</tissue>
    </source>
</reference>
<dbReference type="AlphaFoldDB" id="A0A5E4D6L1"/>
<dbReference type="Pfam" id="PF04802">
    <property type="entry name" value="PP4R3"/>
    <property type="match status" value="1"/>
</dbReference>
<sequence length="80" mass="8839">MQEAQQSDDDILLINVVIEQMICDTDPELRGAVQIMGLLCTLIDPENKLAPPLLTNPSEDKCEKDRIVGSNKDNTVCPDN</sequence>
<accession>A0A5E4D6L1</accession>